<dbReference type="GO" id="GO:0042393">
    <property type="term" value="F:histone binding"/>
    <property type="evidence" value="ECO:0007669"/>
    <property type="project" value="TreeGrafter"/>
</dbReference>
<dbReference type="PANTHER" id="PTHR15992:SF5">
    <property type="entry name" value="HOLLIDAY JUNCTION RECOGNITION PROTEIN"/>
    <property type="match status" value="1"/>
</dbReference>
<evidence type="ECO:0000313" key="3">
    <source>
        <dbReference type="Proteomes" id="UP000007754"/>
    </source>
</evidence>
<accession>H0ZTQ8</accession>
<feature type="compositionally biased region" description="Basic and acidic residues" evidence="1">
    <location>
        <begin position="91"/>
        <end position="101"/>
    </location>
</feature>
<reference evidence="2" key="3">
    <citation type="submission" date="2025-09" db="UniProtKB">
        <authorList>
            <consortium name="Ensembl"/>
        </authorList>
    </citation>
    <scope>IDENTIFICATION</scope>
</reference>
<dbReference type="PANTHER" id="PTHR15992">
    <property type="entry name" value="HOLLIDAY JUNCTION RECOGNITION PROTEIN"/>
    <property type="match status" value="1"/>
</dbReference>
<reference evidence="2" key="2">
    <citation type="submission" date="2025-08" db="UniProtKB">
        <authorList>
            <consortium name="Ensembl"/>
        </authorList>
    </citation>
    <scope>IDENTIFICATION</scope>
</reference>
<organism evidence="2 3">
    <name type="scientific">Taeniopygia guttata</name>
    <name type="common">Zebra finch</name>
    <name type="synonym">Poephila guttata</name>
    <dbReference type="NCBI Taxonomy" id="59729"/>
    <lineage>
        <taxon>Eukaryota</taxon>
        <taxon>Metazoa</taxon>
        <taxon>Chordata</taxon>
        <taxon>Craniata</taxon>
        <taxon>Vertebrata</taxon>
        <taxon>Euteleostomi</taxon>
        <taxon>Archelosauria</taxon>
        <taxon>Archosauria</taxon>
        <taxon>Dinosauria</taxon>
        <taxon>Saurischia</taxon>
        <taxon>Theropoda</taxon>
        <taxon>Coelurosauria</taxon>
        <taxon>Aves</taxon>
        <taxon>Neognathae</taxon>
        <taxon>Neoaves</taxon>
        <taxon>Telluraves</taxon>
        <taxon>Australaves</taxon>
        <taxon>Passeriformes</taxon>
        <taxon>Passeroidea</taxon>
        <taxon>Estrildidae</taxon>
        <taxon>Estrildinae</taxon>
        <taxon>Taeniopygia</taxon>
    </lineage>
</organism>
<keyword evidence="3" id="KW-1185">Reference proteome</keyword>
<dbReference type="GO" id="GO:0000775">
    <property type="term" value="C:chromosome, centromeric region"/>
    <property type="evidence" value="ECO:0007669"/>
    <property type="project" value="TreeGrafter"/>
</dbReference>
<sequence length="781" mass="87846">MAGGAMWGGLRRSEARFMATMSRILEEYNHPFEDDILVSMDTLTYDTPDGPKQWEQVSQKDVRKWRKKIFKRYSQRPRITEISEEQSSGVEDEHSTVHQESSENPGVEISNTDEESDDVVSVGRKFEGIHLQNLIADDGQIFKEEMVPVDVIVQGDERNIPKWITITTPVSSKSHHSTSPGQKLLGRQAAVSRKKLELSNECSSSKYPQLQHSAVPISSNTTASPRHQPCPELRKTSCDSILGEYQSADEECSLSNTTLADLYPAMVETFTKLMKKHSQSIVFKYMFGRLRSKKRYSRRPKLNVTVDKMRGFEPCKLKESFHNTCSCGIEDNQNPTSGKKSGEFCCDSCPVNNSSGLVPYAYTDTNEIKMPYSDSSLEQHLASGKSLEICKDTTFPDVMGRIGETFLVEDKLQTTATPKSSEYREIEEHTYKHFSEPSFITSTASSDSRVLHLVKESKTEKTDSCFGTSELCSSACSSPGNRNNSIPITNCSPAKSSLNTVFVYPQKIISERRTSFQHKDSFSSWLMKQSPSNKPNKYEDSFEELYNKVCSEKFQKPLTLTRPLLNSQNLEEKGTLVKSNLSDSGRSANRCDIEFDRLFEKLCGESVPKFPGLQAALNFKKYEEMQIPETVNALVNSPVRAYPAISRVKRANFLNYLPCSPVKRLKLTPEHCFSPRKCQDIFHSEKGNLQTGSMDFLSKYSCSNPSSFADHNSHCQGSRSHDSSDESFLGIHGTSLQESGTAGAQSGWPWAMENCCSLSNVRKCQSRVYRKLSYSDGKDQL</sequence>
<dbReference type="Gene3D" id="6.10.250.2320">
    <property type="match status" value="1"/>
</dbReference>
<reference evidence="2 3" key="1">
    <citation type="journal article" date="2010" name="Nature">
        <title>The genome of a songbird.</title>
        <authorList>
            <person name="Warren W.C."/>
            <person name="Clayton D.F."/>
            <person name="Ellegren H."/>
            <person name="Arnold A.P."/>
            <person name="Hillier L.W."/>
            <person name="Kunstner A."/>
            <person name="Searle S."/>
            <person name="White S."/>
            <person name="Vilella A.J."/>
            <person name="Fairley S."/>
            <person name="Heger A."/>
            <person name="Kong L."/>
            <person name="Ponting C.P."/>
            <person name="Jarvis E.D."/>
            <person name="Mello C.V."/>
            <person name="Minx P."/>
            <person name="Lovell P."/>
            <person name="Velho T.A."/>
            <person name="Ferris M."/>
            <person name="Balakrishnan C.N."/>
            <person name="Sinha S."/>
            <person name="Blatti C."/>
            <person name="London S.E."/>
            <person name="Li Y."/>
            <person name="Lin Y.C."/>
            <person name="George J."/>
            <person name="Sweedler J."/>
            <person name="Southey B."/>
            <person name="Gunaratne P."/>
            <person name="Watson M."/>
            <person name="Nam K."/>
            <person name="Backstrom N."/>
            <person name="Smeds L."/>
            <person name="Nabholz B."/>
            <person name="Itoh Y."/>
            <person name="Whitney O."/>
            <person name="Pfenning A.R."/>
            <person name="Howard J."/>
            <person name="Volker M."/>
            <person name="Skinner B.M."/>
            <person name="Griffin D.K."/>
            <person name="Ye L."/>
            <person name="McLaren W.M."/>
            <person name="Flicek P."/>
            <person name="Quesada V."/>
            <person name="Velasco G."/>
            <person name="Lopez-Otin C."/>
            <person name="Puente X.S."/>
            <person name="Olender T."/>
            <person name="Lancet D."/>
            <person name="Smit A.F."/>
            <person name="Hubley R."/>
            <person name="Konkel M.K."/>
            <person name="Walker J.A."/>
            <person name="Batzer M.A."/>
            <person name="Gu W."/>
            <person name="Pollock D.D."/>
            <person name="Chen L."/>
            <person name="Cheng Z."/>
            <person name="Eichler E.E."/>
            <person name="Stapley J."/>
            <person name="Slate J."/>
            <person name="Ekblom R."/>
            <person name="Birkhead T."/>
            <person name="Burke T."/>
            <person name="Burt D."/>
            <person name="Scharff C."/>
            <person name="Adam I."/>
            <person name="Richard H."/>
            <person name="Sultan M."/>
            <person name="Soldatov A."/>
            <person name="Lehrach H."/>
            <person name="Edwards S.V."/>
            <person name="Yang S.P."/>
            <person name="Li X."/>
            <person name="Graves T."/>
            <person name="Fulton L."/>
            <person name="Nelson J."/>
            <person name="Chinwalla A."/>
            <person name="Hou S."/>
            <person name="Mardis E.R."/>
            <person name="Wilson R.K."/>
        </authorList>
    </citation>
    <scope>NUCLEOTIDE SEQUENCE [LARGE SCALE GENOMIC DNA]</scope>
</reference>
<evidence type="ECO:0000313" key="2">
    <source>
        <dbReference type="Ensembl" id="ENSTGUP00000014005.2"/>
    </source>
</evidence>
<dbReference type="HOGENOM" id="CLU_468460_0_0_1"/>
<dbReference type="GeneTree" id="ENSGT00390000005575"/>
<feature type="region of interest" description="Disordered" evidence="1">
    <location>
        <begin position="80"/>
        <end position="120"/>
    </location>
</feature>
<dbReference type="AlphaFoldDB" id="H0ZTQ8"/>
<protein>
    <recommendedName>
        <fullName evidence="4">Holliday junction recognition protein</fullName>
    </recommendedName>
</protein>
<proteinExistence type="predicted"/>
<evidence type="ECO:0000256" key="1">
    <source>
        <dbReference type="SAM" id="MobiDB-lite"/>
    </source>
</evidence>
<evidence type="ECO:0008006" key="4">
    <source>
        <dbReference type="Google" id="ProtNLM"/>
    </source>
</evidence>
<dbReference type="Proteomes" id="UP000007754">
    <property type="component" value="Chromosome 1"/>
</dbReference>
<dbReference type="Ensembl" id="ENSTGUT00000014164.2">
    <property type="protein sequence ID" value="ENSTGUP00000014005.2"/>
    <property type="gene ID" value="ENSTGUG00000013602.2"/>
</dbReference>
<dbReference type="GO" id="GO:0034080">
    <property type="term" value="P:CENP-A containing chromatin assembly"/>
    <property type="evidence" value="ECO:0007669"/>
    <property type="project" value="TreeGrafter"/>
</dbReference>
<name>H0ZTQ8_TAEGU</name>
<dbReference type="InParanoid" id="H0ZTQ8"/>